<dbReference type="GeneID" id="107485366"/>
<dbReference type="PANTHER" id="PTHR19432">
    <property type="entry name" value="SUGAR TRANSPORTER"/>
    <property type="match status" value="1"/>
</dbReference>
<keyword evidence="3" id="KW-0762">Sugar transport</keyword>
<gene>
    <name evidence="10" type="primary">LOC107485366</name>
</gene>
<sequence>MLTRAVTGLMSLAVEPIGRALGGAKNLWAAENFILVGGLAMMLYITKLVKDERLECNDLTFTREPSNGIRAWVLHFFSVLVIPLAITLSVASALASIYSNENRAGKVRNELGYFAVFFRRFDDMLSFTVTKACHGLCVNVKTLSIFSILLLLFLMVVALSCVQNNLTLNEEESREREEEDDRWAVVALFSFFWYISDWMGSEVQSGEHGKLYSVAIPLYTIGYWYGARCLMLTWAVTGLMSLAVEPIGLTLGGTKNLWTAGNFILNGGFPMTLYISKLAKDERLKRNNLTFTREPSNGIQAWILCFFDVLGIFLTITLSVAPALPSIYSNESGAGKVRNELGYFAIFFRRFDDMLSFTMTKACHGLCTNVKTLSIFLILLLLFLMAVALSCVQDKPALPEQESREREEEDDRWAVVKCF</sequence>
<evidence type="ECO:0000313" key="9">
    <source>
        <dbReference type="Proteomes" id="UP000515211"/>
    </source>
</evidence>
<keyword evidence="4 8" id="KW-0812">Transmembrane</keyword>
<evidence type="ECO:0000256" key="4">
    <source>
        <dbReference type="ARBA" id="ARBA00022692"/>
    </source>
</evidence>
<evidence type="ECO:0000313" key="10">
    <source>
        <dbReference type="RefSeq" id="XP_015961379.1"/>
    </source>
</evidence>
<evidence type="ECO:0000256" key="2">
    <source>
        <dbReference type="ARBA" id="ARBA00022448"/>
    </source>
</evidence>
<reference evidence="10" key="2">
    <citation type="submission" date="2025-08" db="UniProtKB">
        <authorList>
            <consortium name="RefSeq"/>
        </authorList>
    </citation>
    <scope>IDENTIFICATION</scope>
    <source>
        <tissue evidence="10">Whole plant</tissue>
    </source>
</reference>
<evidence type="ECO:0000256" key="1">
    <source>
        <dbReference type="ARBA" id="ARBA00004141"/>
    </source>
</evidence>
<feature type="transmembrane region" description="Helical" evidence="8">
    <location>
        <begin position="256"/>
        <end position="279"/>
    </location>
</feature>
<evidence type="ECO:0000256" key="8">
    <source>
        <dbReference type="SAM" id="Phobius"/>
    </source>
</evidence>
<keyword evidence="2" id="KW-0813">Transport</keyword>
<evidence type="ECO:0000256" key="7">
    <source>
        <dbReference type="ARBA" id="ARBA00023136"/>
    </source>
</evidence>
<reference evidence="9" key="1">
    <citation type="journal article" date="2016" name="Nat. Genet.">
        <title>The genome sequences of Arachis duranensis and Arachis ipaensis, the diploid ancestors of cultivated peanut.</title>
        <authorList>
            <person name="Bertioli D.J."/>
            <person name="Cannon S.B."/>
            <person name="Froenicke L."/>
            <person name="Huang G."/>
            <person name="Farmer A.D."/>
            <person name="Cannon E.K."/>
            <person name="Liu X."/>
            <person name="Gao D."/>
            <person name="Clevenger J."/>
            <person name="Dash S."/>
            <person name="Ren L."/>
            <person name="Moretzsohn M.C."/>
            <person name="Shirasawa K."/>
            <person name="Huang W."/>
            <person name="Vidigal B."/>
            <person name="Abernathy B."/>
            <person name="Chu Y."/>
            <person name="Niederhuth C.E."/>
            <person name="Umale P."/>
            <person name="Araujo A.C."/>
            <person name="Kozik A."/>
            <person name="Kim K.D."/>
            <person name="Burow M.D."/>
            <person name="Varshney R.K."/>
            <person name="Wang X."/>
            <person name="Zhang X."/>
            <person name="Barkley N."/>
            <person name="Guimaraes P.M."/>
            <person name="Isobe S."/>
            <person name="Guo B."/>
            <person name="Liao B."/>
            <person name="Stalker H.T."/>
            <person name="Schmitz R.J."/>
            <person name="Scheffler B.E."/>
            <person name="Leal-Bertioli S.C."/>
            <person name="Xun X."/>
            <person name="Jackson S.A."/>
            <person name="Michelmore R."/>
            <person name="Ozias-Akins P."/>
        </authorList>
    </citation>
    <scope>NUCLEOTIDE SEQUENCE [LARGE SCALE GENOMIC DNA]</scope>
    <source>
        <strain evidence="9">cv. V14167</strain>
    </source>
</reference>
<feature type="transmembrane region" description="Helical" evidence="8">
    <location>
        <begin position="32"/>
        <end position="50"/>
    </location>
</feature>
<keyword evidence="9" id="KW-1185">Reference proteome</keyword>
<organism evidence="9 10">
    <name type="scientific">Arachis duranensis</name>
    <name type="common">Wild peanut</name>
    <dbReference type="NCBI Taxonomy" id="130453"/>
    <lineage>
        <taxon>Eukaryota</taxon>
        <taxon>Viridiplantae</taxon>
        <taxon>Streptophyta</taxon>
        <taxon>Embryophyta</taxon>
        <taxon>Tracheophyta</taxon>
        <taxon>Spermatophyta</taxon>
        <taxon>Magnoliopsida</taxon>
        <taxon>eudicotyledons</taxon>
        <taxon>Gunneridae</taxon>
        <taxon>Pentapetalae</taxon>
        <taxon>rosids</taxon>
        <taxon>fabids</taxon>
        <taxon>Fabales</taxon>
        <taxon>Fabaceae</taxon>
        <taxon>Papilionoideae</taxon>
        <taxon>50 kb inversion clade</taxon>
        <taxon>dalbergioids sensu lato</taxon>
        <taxon>Dalbergieae</taxon>
        <taxon>Pterocarpus clade</taxon>
        <taxon>Arachis</taxon>
    </lineage>
</organism>
<comment type="subcellular location">
    <subcellularLocation>
        <location evidence="1">Membrane</location>
        <topology evidence="1">Multi-pass membrane protein</topology>
    </subcellularLocation>
</comment>
<feature type="transmembrane region" description="Helical" evidence="8">
    <location>
        <begin position="372"/>
        <end position="392"/>
    </location>
</feature>
<keyword evidence="7 8" id="KW-0472">Membrane</keyword>
<protein>
    <submittedName>
        <fullName evidence="10">Sucrose transport protein SUC5-like</fullName>
    </submittedName>
</protein>
<feature type="transmembrane region" description="Helical" evidence="8">
    <location>
        <begin position="221"/>
        <end position="244"/>
    </location>
</feature>
<keyword evidence="6 8" id="KW-1133">Transmembrane helix</keyword>
<dbReference type="GO" id="GO:0005773">
    <property type="term" value="C:vacuole"/>
    <property type="evidence" value="ECO:0007669"/>
    <property type="project" value="TreeGrafter"/>
</dbReference>
<dbReference type="GO" id="GO:0008506">
    <property type="term" value="F:sucrose:proton symporter activity"/>
    <property type="evidence" value="ECO:0007669"/>
    <property type="project" value="TreeGrafter"/>
</dbReference>
<evidence type="ECO:0000256" key="5">
    <source>
        <dbReference type="ARBA" id="ARBA00022847"/>
    </source>
</evidence>
<dbReference type="PANTHER" id="PTHR19432:SF89">
    <property type="entry name" value="SUCROSE_H+ SYMPORTER, PLANT, MAJOR FACILITATOR SUPERFAMILY DOMAIN-CONTAINING PROTEIN-RELATED"/>
    <property type="match status" value="1"/>
</dbReference>
<keyword evidence="5" id="KW-0769">Symport</keyword>
<dbReference type="RefSeq" id="XP_015961379.1">
    <property type="nucleotide sequence ID" value="XM_016105893.1"/>
</dbReference>
<dbReference type="GO" id="GO:0005886">
    <property type="term" value="C:plasma membrane"/>
    <property type="evidence" value="ECO:0007669"/>
    <property type="project" value="TreeGrafter"/>
</dbReference>
<evidence type="ECO:0000256" key="3">
    <source>
        <dbReference type="ARBA" id="ARBA00022597"/>
    </source>
</evidence>
<dbReference type="AlphaFoldDB" id="A0A6P4D9E6"/>
<feature type="transmembrane region" description="Helical" evidence="8">
    <location>
        <begin position="143"/>
        <end position="162"/>
    </location>
</feature>
<feature type="transmembrane region" description="Helical" evidence="8">
    <location>
        <begin position="71"/>
        <end position="98"/>
    </location>
</feature>
<accession>A0A6P4D9E6</accession>
<dbReference type="KEGG" id="adu:107485366"/>
<proteinExistence type="predicted"/>
<name>A0A6P4D9E6_ARADU</name>
<evidence type="ECO:0000256" key="6">
    <source>
        <dbReference type="ARBA" id="ARBA00022989"/>
    </source>
</evidence>
<dbReference type="OrthoDB" id="10638043at2759"/>
<dbReference type="Proteomes" id="UP000515211">
    <property type="component" value="Chromosome 4"/>
</dbReference>
<feature type="transmembrane region" description="Helical" evidence="8">
    <location>
        <begin position="299"/>
        <end position="321"/>
    </location>
</feature>